<dbReference type="Gene3D" id="1.10.10.60">
    <property type="entry name" value="Homeodomain-like"/>
    <property type="match status" value="1"/>
</dbReference>
<dbReference type="Pfam" id="PF07526">
    <property type="entry name" value="POX"/>
    <property type="match status" value="1"/>
</dbReference>
<comment type="similarity">
    <text evidence="2">Belongs to the TALE/BELL homeobox family.</text>
</comment>
<dbReference type="EMBL" id="CACVBM020001273">
    <property type="protein sequence ID" value="CAA7042633.1"/>
    <property type="molecule type" value="Genomic_DNA"/>
</dbReference>
<evidence type="ECO:0000256" key="5">
    <source>
        <dbReference type="ARBA" id="ARBA00023155"/>
    </source>
</evidence>
<dbReference type="AlphaFoldDB" id="A0A6D2K376"/>
<protein>
    <recommendedName>
        <fullName evidence="9">Homeobox domain-containing protein</fullName>
    </recommendedName>
</protein>
<dbReference type="SMART" id="SM00574">
    <property type="entry name" value="POX"/>
    <property type="match status" value="1"/>
</dbReference>
<dbReference type="Proteomes" id="UP000467841">
    <property type="component" value="Unassembled WGS sequence"/>
</dbReference>
<feature type="domain" description="Homeobox" evidence="9">
    <location>
        <begin position="223"/>
        <end position="264"/>
    </location>
</feature>
<evidence type="ECO:0000256" key="7">
    <source>
        <dbReference type="ARBA" id="ARBA00023242"/>
    </source>
</evidence>
<reference evidence="10" key="1">
    <citation type="submission" date="2020-01" db="EMBL/GenBank/DDBJ databases">
        <authorList>
            <person name="Mishra B."/>
        </authorList>
    </citation>
    <scope>NUCLEOTIDE SEQUENCE [LARGE SCALE GENOMIC DNA]</scope>
</reference>
<feature type="DNA-binding region" description="Homeobox" evidence="8">
    <location>
        <begin position="225"/>
        <end position="265"/>
    </location>
</feature>
<dbReference type="CDD" id="cd00086">
    <property type="entry name" value="homeodomain"/>
    <property type="match status" value="1"/>
</dbReference>
<keyword evidence="4 8" id="KW-0238">DNA-binding</keyword>
<dbReference type="OrthoDB" id="10056939at2759"/>
<organism evidence="10 11">
    <name type="scientific">Microthlaspi erraticum</name>
    <dbReference type="NCBI Taxonomy" id="1685480"/>
    <lineage>
        <taxon>Eukaryota</taxon>
        <taxon>Viridiplantae</taxon>
        <taxon>Streptophyta</taxon>
        <taxon>Embryophyta</taxon>
        <taxon>Tracheophyta</taxon>
        <taxon>Spermatophyta</taxon>
        <taxon>Magnoliopsida</taxon>
        <taxon>eudicotyledons</taxon>
        <taxon>Gunneridae</taxon>
        <taxon>Pentapetalae</taxon>
        <taxon>rosids</taxon>
        <taxon>malvids</taxon>
        <taxon>Brassicales</taxon>
        <taxon>Brassicaceae</taxon>
        <taxon>Coluteocarpeae</taxon>
        <taxon>Microthlaspi</taxon>
    </lineage>
</organism>
<dbReference type="SMART" id="SM00389">
    <property type="entry name" value="HOX"/>
    <property type="match status" value="1"/>
</dbReference>
<dbReference type="InterPro" id="IPR009057">
    <property type="entry name" value="Homeodomain-like_sf"/>
</dbReference>
<gene>
    <name evidence="10" type="ORF">MERR_LOCUS29868</name>
</gene>
<dbReference type="InterPro" id="IPR006563">
    <property type="entry name" value="POX_dom"/>
</dbReference>
<keyword evidence="3" id="KW-0805">Transcription regulation</keyword>
<comment type="caution">
    <text evidence="10">The sequence shown here is derived from an EMBL/GenBank/DDBJ whole genome shotgun (WGS) entry which is preliminary data.</text>
</comment>
<evidence type="ECO:0000256" key="6">
    <source>
        <dbReference type="ARBA" id="ARBA00023163"/>
    </source>
</evidence>
<comment type="subcellular location">
    <subcellularLocation>
        <location evidence="1 8">Nucleus</location>
    </subcellularLocation>
</comment>
<dbReference type="InterPro" id="IPR008422">
    <property type="entry name" value="KN_HD"/>
</dbReference>
<accession>A0A6D2K376</accession>
<dbReference type="PANTHER" id="PTHR11850">
    <property type="entry name" value="HOMEOBOX PROTEIN TRANSCRIPTION FACTORS"/>
    <property type="match status" value="1"/>
</dbReference>
<dbReference type="GO" id="GO:0003677">
    <property type="term" value="F:DNA binding"/>
    <property type="evidence" value="ECO:0007669"/>
    <property type="project" value="UniProtKB-UniRule"/>
</dbReference>
<name>A0A6D2K376_9BRAS</name>
<evidence type="ECO:0000259" key="9">
    <source>
        <dbReference type="PROSITE" id="PS50071"/>
    </source>
</evidence>
<dbReference type="Pfam" id="PF05920">
    <property type="entry name" value="Homeobox_KN"/>
    <property type="match status" value="1"/>
</dbReference>
<evidence type="ECO:0000256" key="3">
    <source>
        <dbReference type="ARBA" id="ARBA00023015"/>
    </source>
</evidence>
<evidence type="ECO:0000256" key="2">
    <source>
        <dbReference type="ARBA" id="ARBA00006454"/>
    </source>
</evidence>
<keyword evidence="5 8" id="KW-0371">Homeobox</keyword>
<dbReference type="SUPFAM" id="SSF46689">
    <property type="entry name" value="Homeodomain-like"/>
    <property type="match status" value="1"/>
</dbReference>
<evidence type="ECO:0000256" key="1">
    <source>
        <dbReference type="ARBA" id="ARBA00004123"/>
    </source>
</evidence>
<evidence type="ECO:0000256" key="4">
    <source>
        <dbReference type="ARBA" id="ARBA00023125"/>
    </source>
</evidence>
<proteinExistence type="inferred from homology"/>
<dbReference type="PROSITE" id="PS50071">
    <property type="entry name" value="HOMEOBOX_2"/>
    <property type="match status" value="1"/>
</dbReference>
<dbReference type="InterPro" id="IPR050224">
    <property type="entry name" value="TALE_homeobox"/>
</dbReference>
<dbReference type="InterPro" id="IPR001356">
    <property type="entry name" value="HD"/>
</dbReference>
<evidence type="ECO:0000313" key="11">
    <source>
        <dbReference type="Proteomes" id="UP000467841"/>
    </source>
</evidence>
<evidence type="ECO:0000256" key="8">
    <source>
        <dbReference type="PROSITE-ProRule" id="PRU00108"/>
    </source>
</evidence>
<evidence type="ECO:0000313" key="10">
    <source>
        <dbReference type="EMBL" id="CAA7042633.1"/>
    </source>
</evidence>
<dbReference type="GO" id="GO:0006355">
    <property type="term" value="P:regulation of DNA-templated transcription"/>
    <property type="evidence" value="ECO:0007669"/>
    <property type="project" value="InterPro"/>
</dbReference>
<keyword evidence="11" id="KW-1185">Reference proteome</keyword>
<sequence>MEEFMVSHELSSSPTRVSLDPRYLKAVRCLVEEVIDLGGREVELCNDVLIQQLFSGRRRSGFGLSSEIKSELRSSGFMSLPENHELHIKITKLLSLLQQVEERFDNYCNQLEQVIASFEQIAGEGSSKVYTGLALQAMTRHFGSLQEAILSQLNSLRRRFIISQDAVPKIISSGLSQLSLFDGNTTSSSLQRLGLVQGPQRHAWKPIRGLPETSVAILRAWLFHHFLHPYPNDAEKLMLASQTGLSKNQVSNWFINARVRLWKPMIEEMYREEFGDSSDESMQRESNYDSN</sequence>
<keyword evidence="7 8" id="KW-0539">Nucleus</keyword>
<dbReference type="GO" id="GO:0005634">
    <property type="term" value="C:nucleus"/>
    <property type="evidence" value="ECO:0007669"/>
    <property type="project" value="UniProtKB-SubCell"/>
</dbReference>
<keyword evidence="6" id="KW-0804">Transcription</keyword>